<feature type="non-terminal residue" evidence="1">
    <location>
        <position position="1"/>
    </location>
</feature>
<name>A0A401TWS8_CHIPU</name>
<sequence length="227" mass="24418">LDVATEIGVNKAALNLVVRRARRAGGRGEHRDVATIGGRVREQRRDRLASAQIGAGARATGLVVFAPARGQLGIVDLAQEDALLRVRQCKEVTERIRLGPAIAETFREPVIKLVAVGLRHLAVLVSEWPRTGQIARIEIKLGKAGPVHLSGADLARADTGLHDDTSAEPLVAGGESPDAFDRRGRSLIDVAGRRDLERAGARNQPAWLRVGVKPWPACIDDAATRRD</sequence>
<accession>A0A401TWS8</accession>
<organism evidence="1 2">
    <name type="scientific">Chiloscyllium punctatum</name>
    <name type="common">Brownbanded bambooshark</name>
    <name type="synonym">Hemiscyllium punctatum</name>
    <dbReference type="NCBI Taxonomy" id="137246"/>
    <lineage>
        <taxon>Eukaryota</taxon>
        <taxon>Metazoa</taxon>
        <taxon>Chordata</taxon>
        <taxon>Craniata</taxon>
        <taxon>Vertebrata</taxon>
        <taxon>Chondrichthyes</taxon>
        <taxon>Elasmobranchii</taxon>
        <taxon>Galeomorphii</taxon>
        <taxon>Galeoidea</taxon>
        <taxon>Orectolobiformes</taxon>
        <taxon>Hemiscylliidae</taxon>
        <taxon>Chiloscyllium</taxon>
    </lineage>
</organism>
<evidence type="ECO:0000313" key="2">
    <source>
        <dbReference type="Proteomes" id="UP000287033"/>
    </source>
</evidence>
<dbReference type="AlphaFoldDB" id="A0A401TWS8"/>
<gene>
    <name evidence="1" type="ORF">chiPu_0031087</name>
</gene>
<comment type="caution">
    <text evidence="1">The sequence shown here is derived from an EMBL/GenBank/DDBJ whole genome shotgun (WGS) entry which is preliminary data.</text>
</comment>
<evidence type="ECO:0000313" key="1">
    <source>
        <dbReference type="EMBL" id="GCC47107.1"/>
    </source>
</evidence>
<reference evidence="1 2" key="1">
    <citation type="journal article" date="2018" name="Nat. Ecol. Evol.">
        <title>Shark genomes provide insights into elasmobranch evolution and the origin of vertebrates.</title>
        <authorList>
            <person name="Hara Y"/>
            <person name="Yamaguchi K"/>
            <person name="Onimaru K"/>
            <person name="Kadota M"/>
            <person name="Koyanagi M"/>
            <person name="Keeley SD"/>
            <person name="Tatsumi K"/>
            <person name="Tanaka K"/>
            <person name="Motone F"/>
            <person name="Kageyama Y"/>
            <person name="Nozu R"/>
            <person name="Adachi N"/>
            <person name="Nishimura O"/>
            <person name="Nakagawa R"/>
            <person name="Tanegashima C"/>
            <person name="Kiyatake I"/>
            <person name="Matsumoto R"/>
            <person name="Murakumo K"/>
            <person name="Nishida K"/>
            <person name="Terakita A"/>
            <person name="Kuratani S"/>
            <person name="Sato K"/>
            <person name="Hyodo S Kuraku.S."/>
        </authorList>
    </citation>
    <scope>NUCLEOTIDE SEQUENCE [LARGE SCALE GENOMIC DNA]</scope>
</reference>
<protein>
    <submittedName>
        <fullName evidence="1">Uncharacterized protein</fullName>
    </submittedName>
</protein>
<proteinExistence type="predicted"/>
<dbReference type="EMBL" id="BEZZ01200448">
    <property type="protein sequence ID" value="GCC47107.1"/>
    <property type="molecule type" value="Genomic_DNA"/>
</dbReference>
<feature type="non-terminal residue" evidence="1">
    <location>
        <position position="227"/>
    </location>
</feature>
<keyword evidence="2" id="KW-1185">Reference proteome</keyword>
<dbReference type="Proteomes" id="UP000287033">
    <property type="component" value="Unassembled WGS sequence"/>
</dbReference>